<organism evidence="1 2">
    <name type="scientific">Helianthus annuus</name>
    <name type="common">Common sunflower</name>
    <dbReference type="NCBI Taxonomy" id="4232"/>
    <lineage>
        <taxon>Eukaryota</taxon>
        <taxon>Viridiplantae</taxon>
        <taxon>Streptophyta</taxon>
        <taxon>Embryophyta</taxon>
        <taxon>Tracheophyta</taxon>
        <taxon>Spermatophyta</taxon>
        <taxon>Magnoliopsida</taxon>
        <taxon>eudicotyledons</taxon>
        <taxon>Gunneridae</taxon>
        <taxon>Pentapetalae</taxon>
        <taxon>asterids</taxon>
        <taxon>campanulids</taxon>
        <taxon>Asterales</taxon>
        <taxon>Asteraceae</taxon>
        <taxon>Asteroideae</taxon>
        <taxon>Heliantheae alliance</taxon>
        <taxon>Heliantheae</taxon>
        <taxon>Helianthus</taxon>
    </lineage>
</organism>
<name>A0A9K3JSF8_HELAN</name>
<proteinExistence type="predicted"/>
<protein>
    <submittedName>
        <fullName evidence="1">Uncharacterized protein</fullName>
    </submittedName>
</protein>
<gene>
    <name evidence="1" type="ORF">HanXRQr2_Chr01g0002311</name>
</gene>
<sequence length="169" mass="18581">MSARSLFVLFLVQTLTHIFLHLLHSFFLADTTNTKKNPSSLSFSISSTPAIAVAAPPLRSCCPSSYSFLLCRHRSSSSCTPTTLLKDKSRMTEGKPDLSQPKIVEEVKSTVRSAVNQVVLPTDVAGPSYQVDLSQIVYQPTIPTSNIPDFQSVLKTHVLGIDLFHSQFK</sequence>
<reference evidence="1" key="1">
    <citation type="journal article" date="2017" name="Nature">
        <title>The sunflower genome provides insights into oil metabolism, flowering and Asterid evolution.</title>
        <authorList>
            <person name="Badouin H."/>
            <person name="Gouzy J."/>
            <person name="Grassa C.J."/>
            <person name="Murat F."/>
            <person name="Staton S.E."/>
            <person name="Cottret L."/>
            <person name="Lelandais-Briere C."/>
            <person name="Owens G.L."/>
            <person name="Carrere S."/>
            <person name="Mayjonade B."/>
            <person name="Legrand L."/>
            <person name="Gill N."/>
            <person name="Kane N.C."/>
            <person name="Bowers J.E."/>
            <person name="Hubner S."/>
            <person name="Bellec A."/>
            <person name="Berard A."/>
            <person name="Berges H."/>
            <person name="Blanchet N."/>
            <person name="Boniface M.C."/>
            <person name="Brunel D."/>
            <person name="Catrice O."/>
            <person name="Chaidir N."/>
            <person name="Claudel C."/>
            <person name="Donnadieu C."/>
            <person name="Faraut T."/>
            <person name="Fievet G."/>
            <person name="Helmstetter N."/>
            <person name="King M."/>
            <person name="Knapp S.J."/>
            <person name="Lai Z."/>
            <person name="Le Paslier M.C."/>
            <person name="Lippi Y."/>
            <person name="Lorenzon L."/>
            <person name="Mandel J.R."/>
            <person name="Marage G."/>
            <person name="Marchand G."/>
            <person name="Marquand E."/>
            <person name="Bret-Mestries E."/>
            <person name="Morien E."/>
            <person name="Nambeesan S."/>
            <person name="Nguyen T."/>
            <person name="Pegot-Espagnet P."/>
            <person name="Pouilly N."/>
            <person name="Raftis F."/>
            <person name="Sallet E."/>
            <person name="Schiex T."/>
            <person name="Thomas J."/>
            <person name="Vandecasteele C."/>
            <person name="Vares D."/>
            <person name="Vear F."/>
            <person name="Vautrin S."/>
            <person name="Crespi M."/>
            <person name="Mangin B."/>
            <person name="Burke J.M."/>
            <person name="Salse J."/>
            <person name="Munos S."/>
            <person name="Vincourt P."/>
            <person name="Rieseberg L.H."/>
            <person name="Langlade N.B."/>
        </authorList>
    </citation>
    <scope>NUCLEOTIDE SEQUENCE</scope>
    <source>
        <tissue evidence="1">Leaves</tissue>
    </source>
</reference>
<comment type="caution">
    <text evidence="1">The sequence shown here is derived from an EMBL/GenBank/DDBJ whole genome shotgun (WGS) entry which is preliminary data.</text>
</comment>
<dbReference type="Proteomes" id="UP000215914">
    <property type="component" value="Unassembled WGS sequence"/>
</dbReference>
<dbReference type="Gramene" id="mRNA:HanXRQr2_Chr01g0002311">
    <property type="protein sequence ID" value="mRNA:HanXRQr2_Chr01g0002311"/>
    <property type="gene ID" value="HanXRQr2_Chr01g0002311"/>
</dbReference>
<evidence type="ECO:0000313" key="1">
    <source>
        <dbReference type="EMBL" id="KAF5820442.1"/>
    </source>
</evidence>
<accession>A0A9K3JSF8</accession>
<dbReference type="EMBL" id="MNCJ02000316">
    <property type="protein sequence ID" value="KAF5820442.1"/>
    <property type="molecule type" value="Genomic_DNA"/>
</dbReference>
<dbReference type="AlphaFoldDB" id="A0A9K3JSF8"/>
<reference evidence="1" key="2">
    <citation type="submission" date="2020-06" db="EMBL/GenBank/DDBJ databases">
        <title>Helianthus annuus Genome sequencing and assembly Release 2.</title>
        <authorList>
            <person name="Gouzy J."/>
            <person name="Langlade N."/>
            <person name="Munos S."/>
        </authorList>
    </citation>
    <scope>NUCLEOTIDE SEQUENCE</scope>
    <source>
        <tissue evidence="1">Leaves</tissue>
    </source>
</reference>
<keyword evidence="2" id="KW-1185">Reference proteome</keyword>
<evidence type="ECO:0000313" key="2">
    <source>
        <dbReference type="Proteomes" id="UP000215914"/>
    </source>
</evidence>